<dbReference type="InterPro" id="IPR001128">
    <property type="entry name" value="Cyt_P450"/>
</dbReference>
<dbReference type="InterPro" id="IPR050121">
    <property type="entry name" value="Cytochrome_P450_monoxygenase"/>
</dbReference>
<evidence type="ECO:0000256" key="6">
    <source>
        <dbReference type="PIRSR" id="PIRSR602403-1"/>
    </source>
</evidence>
<feature type="binding site" description="axial binding residue" evidence="6">
    <location>
        <position position="449"/>
    </location>
    <ligand>
        <name>heme</name>
        <dbReference type="ChEBI" id="CHEBI:30413"/>
    </ligand>
    <ligandPart>
        <name>Fe</name>
        <dbReference type="ChEBI" id="CHEBI:18248"/>
    </ligandPart>
</feature>
<evidence type="ECO:0000256" key="5">
    <source>
        <dbReference type="ARBA" id="ARBA00023004"/>
    </source>
</evidence>
<comment type="caution">
    <text evidence="8">The sequence shown here is derived from an EMBL/GenBank/DDBJ whole genome shotgun (WGS) entry which is preliminary data.</text>
</comment>
<dbReference type="GO" id="GO:0005506">
    <property type="term" value="F:iron ion binding"/>
    <property type="evidence" value="ECO:0007669"/>
    <property type="project" value="InterPro"/>
</dbReference>
<proteinExistence type="inferred from homology"/>
<evidence type="ECO:0000256" key="7">
    <source>
        <dbReference type="SAM" id="Phobius"/>
    </source>
</evidence>
<sequence length="514" mass="59463">MFVFDWSLTWAKSVIALLITIFAVLYWYIRVPGDMPKNIPKVPIYISLIGLWSDMGQDTIYDRWLRDPLEKYGAVQIWFAGRWNILATRPQYLVDMFRHEDIYAKAGSQKKIPWSVIAALVGDNIINAHGHNWRLFTSIMKPGLQRRITDSDPLLKKSRLFVDKLLEEQRIVEKNGVVVNPIIQRWALSCMGLSFMGVDIEALEKPGQRLEQLQTIIKKTLFKPLFFNFPDLDRFPYLFRQRKIAFSIMQEFGDLLCDTVQKRAPMEYKEDNTEQVVDLLDRALKEGKITETQYRNNLKVTFLTAHENAQQLLNSAFWELGNNQAIQKKLRSEVLAMNTLNPTVDEVNSMPYLFSVVMELLRLYPPVSQLINRVTTQKSTLGGDIVIPNRTWVGWNAYGVHTDLQVWGPTAKEFIPERWGNDVKTIQNAVRIKTTQCHFIAFNAHSRKCLGQGFAVLQMKILLFEMLRRIEWTVDPTYELKLTSGGILAPLMLRVIVQGRSNEKVLDRSVQHSE</sequence>
<evidence type="ECO:0000256" key="3">
    <source>
        <dbReference type="ARBA" id="ARBA00022723"/>
    </source>
</evidence>
<dbReference type="GO" id="GO:0043386">
    <property type="term" value="P:mycotoxin biosynthetic process"/>
    <property type="evidence" value="ECO:0007669"/>
    <property type="project" value="UniProtKB-ARBA"/>
</dbReference>
<evidence type="ECO:0000256" key="4">
    <source>
        <dbReference type="ARBA" id="ARBA00023002"/>
    </source>
</evidence>
<evidence type="ECO:0000313" key="9">
    <source>
        <dbReference type="Proteomes" id="UP001149165"/>
    </source>
</evidence>
<dbReference type="CDD" id="cd11070">
    <property type="entry name" value="CYP56-like"/>
    <property type="match status" value="1"/>
</dbReference>
<comment type="cofactor">
    <cofactor evidence="1 6">
        <name>heme</name>
        <dbReference type="ChEBI" id="CHEBI:30413"/>
    </cofactor>
</comment>
<protein>
    <submittedName>
        <fullName evidence="8">Cytochrome monooxygenase xanG</fullName>
    </submittedName>
</protein>
<name>A0A9W9JVE3_9EURO</name>
<dbReference type="InterPro" id="IPR036396">
    <property type="entry name" value="Cyt_P450_sf"/>
</dbReference>
<dbReference type="PANTHER" id="PTHR24305">
    <property type="entry name" value="CYTOCHROME P450"/>
    <property type="match status" value="1"/>
</dbReference>
<keyword evidence="7" id="KW-1133">Transmembrane helix</keyword>
<evidence type="ECO:0000313" key="8">
    <source>
        <dbReference type="EMBL" id="KAJ5083249.1"/>
    </source>
</evidence>
<dbReference type="EMBL" id="JAPQKH010000008">
    <property type="protein sequence ID" value="KAJ5083249.1"/>
    <property type="molecule type" value="Genomic_DNA"/>
</dbReference>
<keyword evidence="6" id="KW-0349">Heme</keyword>
<dbReference type="SUPFAM" id="SSF48264">
    <property type="entry name" value="Cytochrome P450"/>
    <property type="match status" value="1"/>
</dbReference>
<reference evidence="8" key="1">
    <citation type="submission" date="2022-11" db="EMBL/GenBank/DDBJ databases">
        <authorList>
            <person name="Petersen C."/>
        </authorList>
    </citation>
    <scope>NUCLEOTIDE SEQUENCE</scope>
    <source>
        <strain evidence="8">IBT 30069</strain>
    </source>
</reference>
<dbReference type="InterPro" id="IPR002403">
    <property type="entry name" value="Cyt_P450_E_grp-IV"/>
</dbReference>
<dbReference type="PRINTS" id="PR00465">
    <property type="entry name" value="EP450IV"/>
</dbReference>
<dbReference type="AlphaFoldDB" id="A0A9W9JVE3"/>
<dbReference type="PANTHER" id="PTHR24305:SF223">
    <property type="entry name" value="CYTOCHROME P450-DIT2"/>
    <property type="match status" value="1"/>
</dbReference>
<keyword evidence="7" id="KW-0812">Transmembrane</keyword>
<dbReference type="GO" id="GO:0004497">
    <property type="term" value="F:monooxygenase activity"/>
    <property type="evidence" value="ECO:0007669"/>
    <property type="project" value="UniProtKB-KW"/>
</dbReference>
<comment type="similarity">
    <text evidence="2">Belongs to the cytochrome P450 family.</text>
</comment>
<dbReference type="OrthoDB" id="1470350at2759"/>
<keyword evidence="9" id="KW-1185">Reference proteome</keyword>
<keyword evidence="4" id="KW-0560">Oxidoreductase</keyword>
<dbReference type="PRINTS" id="PR00385">
    <property type="entry name" value="P450"/>
</dbReference>
<evidence type="ECO:0000256" key="1">
    <source>
        <dbReference type="ARBA" id="ARBA00001971"/>
    </source>
</evidence>
<keyword evidence="7" id="KW-0472">Membrane</keyword>
<keyword evidence="8" id="KW-0503">Monooxygenase</keyword>
<dbReference type="Pfam" id="PF00067">
    <property type="entry name" value="p450"/>
    <property type="match status" value="1"/>
</dbReference>
<reference evidence="8" key="2">
    <citation type="journal article" date="2023" name="IMA Fungus">
        <title>Comparative genomic study of the Penicillium genus elucidates a diverse pangenome and 15 lateral gene transfer events.</title>
        <authorList>
            <person name="Petersen C."/>
            <person name="Sorensen T."/>
            <person name="Nielsen M.R."/>
            <person name="Sondergaard T.E."/>
            <person name="Sorensen J.L."/>
            <person name="Fitzpatrick D.A."/>
            <person name="Frisvad J.C."/>
            <person name="Nielsen K.L."/>
        </authorList>
    </citation>
    <scope>NUCLEOTIDE SEQUENCE</scope>
    <source>
        <strain evidence="8">IBT 30069</strain>
    </source>
</reference>
<dbReference type="GO" id="GO:0020037">
    <property type="term" value="F:heme binding"/>
    <property type="evidence" value="ECO:0007669"/>
    <property type="project" value="InterPro"/>
</dbReference>
<dbReference type="GO" id="GO:0016705">
    <property type="term" value="F:oxidoreductase activity, acting on paired donors, with incorporation or reduction of molecular oxygen"/>
    <property type="evidence" value="ECO:0007669"/>
    <property type="project" value="InterPro"/>
</dbReference>
<dbReference type="Gene3D" id="1.10.630.10">
    <property type="entry name" value="Cytochrome P450"/>
    <property type="match status" value="1"/>
</dbReference>
<gene>
    <name evidence="8" type="ORF">N7456_012676</name>
</gene>
<organism evidence="8 9">
    <name type="scientific">Penicillium angulare</name>
    <dbReference type="NCBI Taxonomy" id="116970"/>
    <lineage>
        <taxon>Eukaryota</taxon>
        <taxon>Fungi</taxon>
        <taxon>Dikarya</taxon>
        <taxon>Ascomycota</taxon>
        <taxon>Pezizomycotina</taxon>
        <taxon>Eurotiomycetes</taxon>
        <taxon>Eurotiomycetidae</taxon>
        <taxon>Eurotiales</taxon>
        <taxon>Aspergillaceae</taxon>
        <taxon>Penicillium</taxon>
    </lineage>
</organism>
<keyword evidence="5 6" id="KW-0408">Iron</keyword>
<feature type="transmembrane region" description="Helical" evidence="7">
    <location>
        <begin position="6"/>
        <end position="29"/>
    </location>
</feature>
<dbReference type="Proteomes" id="UP001149165">
    <property type="component" value="Unassembled WGS sequence"/>
</dbReference>
<keyword evidence="3 6" id="KW-0479">Metal-binding</keyword>
<accession>A0A9W9JVE3</accession>
<evidence type="ECO:0000256" key="2">
    <source>
        <dbReference type="ARBA" id="ARBA00010617"/>
    </source>
</evidence>